<dbReference type="GO" id="GO:0000981">
    <property type="term" value="F:DNA-binding transcription factor activity, RNA polymerase II-specific"/>
    <property type="evidence" value="ECO:0007669"/>
    <property type="project" value="InterPro"/>
</dbReference>
<dbReference type="InterPro" id="IPR050815">
    <property type="entry name" value="TF_fung"/>
</dbReference>
<comment type="subcellular location">
    <subcellularLocation>
        <location evidence="1">Nucleus</location>
    </subcellularLocation>
</comment>
<dbReference type="InterPro" id="IPR007219">
    <property type="entry name" value="XnlR_reg_dom"/>
</dbReference>
<feature type="domain" description="Xylanolytic transcriptional activator regulatory" evidence="6">
    <location>
        <begin position="93"/>
        <end position="266"/>
    </location>
</feature>
<dbReference type="GO" id="GO:0005634">
    <property type="term" value="C:nucleus"/>
    <property type="evidence" value="ECO:0007669"/>
    <property type="project" value="UniProtKB-SubCell"/>
</dbReference>
<dbReference type="GO" id="GO:0008270">
    <property type="term" value="F:zinc ion binding"/>
    <property type="evidence" value="ECO:0007669"/>
    <property type="project" value="InterPro"/>
</dbReference>
<accession>A0AAD6YJ99</accession>
<evidence type="ECO:0000313" key="7">
    <source>
        <dbReference type="EMBL" id="KAJ7214814.1"/>
    </source>
</evidence>
<evidence type="ECO:0000256" key="4">
    <source>
        <dbReference type="ARBA" id="ARBA00023163"/>
    </source>
</evidence>
<dbReference type="GO" id="GO:0006351">
    <property type="term" value="P:DNA-templated transcription"/>
    <property type="evidence" value="ECO:0007669"/>
    <property type="project" value="InterPro"/>
</dbReference>
<evidence type="ECO:0000313" key="8">
    <source>
        <dbReference type="Proteomes" id="UP001219525"/>
    </source>
</evidence>
<dbReference type="EMBL" id="JARJCW010000018">
    <property type="protein sequence ID" value="KAJ7214814.1"/>
    <property type="molecule type" value="Genomic_DNA"/>
</dbReference>
<reference evidence="7" key="1">
    <citation type="submission" date="2023-03" db="EMBL/GenBank/DDBJ databases">
        <title>Massive genome expansion in bonnet fungi (Mycena s.s.) driven by repeated elements and novel gene families across ecological guilds.</title>
        <authorList>
            <consortium name="Lawrence Berkeley National Laboratory"/>
            <person name="Harder C.B."/>
            <person name="Miyauchi S."/>
            <person name="Viragh M."/>
            <person name="Kuo A."/>
            <person name="Thoen E."/>
            <person name="Andreopoulos B."/>
            <person name="Lu D."/>
            <person name="Skrede I."/>
            <person name="Drula E."/>
            <person name="Henrissat B."/>
            <person name="Morin E."/>
            <person name="Kohler A."/>
            <person name="Barry K."/>
            <person name="LaButti K."/>
            <person name="Morin E."/>
            <person name="Salamov A."/>
            <person name="Lipzen A."/>
            <person name="Mereny Z."/>
            <person name="Hegedus B."/>
            <person name="Baldrian P."/>
            <person name="Stursova M."/>
            <person name="Weitz H."/>
            <person name="Taylor A."/>
            <person name="Grigoriev I.V."/>
            <person name="Nagy L.G."/>
            <person name="Martin F."/>
            <person name="Kauserud H."/>
        </authorList>
    </citation>
    <scope>NUCLEOTIDE SEQUENCE</scope>
    <source>
        <strain evidence="7">9144</strain>
    </source>
</reference>
<evidence type="ECO:0000256" key="5">
    <source>
        <dbReference type="ARBA" id="ARBA00023242"/>
    </source>
</evidence>
<proteinExistence type="predicted"/>
<dbReference type="PANTHER" id="PTHR47338:SF29">
    <property type="entry name" value="ZN(2)-C6 FUNGAL-TYPE DOMAIN-CONTAINING PROTEIN"/>
    <property type="match status" value="1"/>
</dbReference>
<keyword evidence="4" id="KW-0804">Transcription</keyword>
<dbReference type="GO" id="GO:0003677">
    <property type="term" value="F:DNA binding"/>
    <property type="evidence" value="ECO:0007669"/>
    <property type="project" value="InterPro"/>
</dbReference>
<sequence>CDFRRPQCGPCSRSKDFQDCEYAQSGRTRVELLQEQVALTASRIAELEKPSGSQLKLYDPYPGNSRSISQPAEPQNLRSVDNFLNHGSQFGFFLHVQTFRDATVVRRGPRPPAVLLDAVHLWAIHLSGSDRFTVLEARYLSQALRAATEAFAGPQAVLYRVQAAILLAQYFFHNMRFLEGKYHLSAAVSLVLSAGLHRSTAVGRQQVPMLRVPPPLNATEEPERTRAFWTVLTMNNCWTTADGSPSNISYWAADTLIDVPWPVDIDMPGGIIVRRFMFTCHIGTVTAFLEGQTDNGTSVAALHAKAAILFERAAHLSAQYRPNMPRQQLSDFMRSFTTMDVLIEEFGRSLPAVGSDSTMTRTGLVTRCLVRVATIQLHNPFMYDTRTTAAARILAAARAVVADL</sequence>
<dbReference type="Pfam" id="PF04082">
    <property type="entry name" value="Fungal_trans"/>
    <property type="match status" value="1"/>
</dbReference>
<dbReference type="PANTHER" id="PTHR47338">
    <property type="entry name" value="ZN(II)2CYS6 TRANSCRIPTION FACTOR (EUROFUNG)-RELATED"/>
    <property type="match status" value="1"/>
</dbReference>
<keyword evidence="8" id="KW-1185">Reference proteome</keyword>
<comment type="caution">
    <text evidence="7">The sequence shown here is derived from an EMBL/GenBank/DDBJ whole genome shotgun (WGS) entry which is preliminary data.</text>
</comment>
<feature type="non-terminal residue" evidence="7">
    <location>
        <position position="1"/>
    </location>
</feature>
<feature type="non-terminal residue" evidence="7">
    <location>
        <position position="404"/>
    </location>
</feature>
<dbReference type="CDD" id="cd12148">
    <property type="entry name" value="fungal_TF_MHR"/>
    <property type="match status" value="1"/>
</dbReference>
<evidence type="ECO:0000256" key="1">
    <source>
        <dbReference type="ARBA" id="ARBA00004123"/>
    </source>
</evidence>
<organism evidence="7 8">
    <name type="scientific">Mycena pura</name>
    <dbReference type="NCBI Taxonomy" id="153505"/>
    <lineage>
        <taxon>Eukaryota</taxon>
        <taxon>Fungi</taxon>
        <taxon>Dikarya</taxon>
        <taxon>Basidiomycota</taxon>
        <taxon>Agaricomycotina</taxon>
        <taxon>Agaricomycetes</taxon>
        <taxon>Agaricomycetidae</taxon>
        <taxon>Agaricales</taxon>
        <taxon>Marasmiineae</taxon>
        <taxon>Mycenaceae</taxon>
        <taxon>Mycena</taxon>
    </lineage>
</organism>
<keyword evidence="2" id="KW-0479">Metal-binding</keyword>
<evidence type="ECO:0000259" key="6">
    <source>
        <dbReference type="Pfam" id="PF04082"/>
    </source>
</evidence>
<evidence type="ECO:0000256" key="2">
    <source>
        <dbReference type="ARBA" id="ARBA00022723"/>
    </source>
</evidence>
<protein>
    <recommendedName>
        <fullName evidence="6">Xylanolytic transcriptional activator regulatory domain-containing protein</fullName>
    </recommendedName>
</protein>
<evidence type="ECO:0000256" key="3">
    <source>
        <dbReference type="ARBA" id="ARBA00023015"/>
    </source>
</evidence>
<dbReference type="AlphaFoldDB" id="A0AAD6YJ99"/>
<name>A0AAD6YJ99_9AGAR</name>
<gene>
    <name evidence="7" type="ORF">GGX14DRAFT_609467</name>
</gene>
<keyword evidence="5" id="KW-0539">Nucleus</keyword>
<dbReference type="Proteomes" id="UP001219525">
    <property type="component" value="Unassembled WGS sequence"/>
</dbReference>
<keyword evidence="3" id="KW-0805">Transcription regulation</keyword>